<dbReference type="KEGG" id="blag:BLTE_35960"/>
<gene>
    <name evidence="1" type="ORF">BLTE_35960</name>
</gene>
<protein>
    <submittedName>
        <fullName evidence="1">Uncharacterized protein</fullName>
    </submittedName>
</protein>
<dbReference type="EMBL" id="AP018907">
    <property type="protein sequence ID" value="BBF94911.1"/>
    <property type="molecule type" value="Genomic_DNA"/>
</dbReference>
<dbReference type="RefSeq" id="WP_126401950.1">
    <property type="nucleotide sequence ID" value="NZ_AP018907.1"/>
</dbReference>
<sequence>MSYLRLEYLAVEKVEARRDPTGGVAAGQVLASELLTVSATPLAGAARGTVPADCSLVRASVFGEGAYGVAVKVATDATLANQAAAKTDPCLWLTSGHDWIFPASPGDRITAVDASVS</sequence>
<evidence type="ECO:0000313" key="2">
    <source>
        <dbReference type="Proteomes" id="UP000266934"/>
    </source>
</evidence>
<proteinExistence type="predicted"/>
<name>A0A348G5S8_9HYPH</name>
<keyword evidence="2" id="KW-1185">Reference proteome</keyword>
<accession>A0A348G5S8</accession>
<dbReference type="AlphaFoldDB" id="A0A348G5S8"/>
<dbReference type="Proteomes" id="UP000266934">
    <property type="component" value="Chromosome"/>
</dbReference>
<organism evidence="1 2">
    <name type="scientific">Blastochloris tepida</name>
    <dbReference type="NCBI Taxonomy" id="2233851"/>
    <lineage>
        <taxon>Bacteria</taxon>
        <taxon>Pseudomonadati</taxon>
        <taxon>Pseudomonadota</taxon>
        <taxon>Alphaproteobacteria</taxon>
        <taxon>Hyphomicrobiales</taxon>
        <taxon>Blastochloridaceae</taxon>
        <taxon>Blastochloris</taxon>
    </lineage>
</organism>
<evidence type="ECO:0000313" key="1">
    <source>
        <dbReference type="EMBL" id="BBF94911.1"/>
    </source>
</evidence>
<reference evidence="1 2" key="1">
    <citation type="submission" date="2018-08" db="EMBL/GenBank/DDBJ databases">
        <title>Complete genome sequencing of Blastochloris tepida GI.</title>
        <authorList>
            <person name="Tsukatani Y."/>
            <person name="Mori H."/>
        </authorList>
    </citation>
    <scope>NUCLEOTIDE SEQUENCE [LARGE SCALE GENOMIC DNA]</scope>
    <source>
        <strain evidence="1 2">GI</strain>
    </source>
</reference>